<proteinExistence type="predicted"/>
<evidence type="ECO:0000313" key="1">
    <source>
        <dbReference type="EMBL" id="GAD04689.1"/>
    </source>
</evidence>
<gene>
    <name evidence="1" type="ORF">PORCRE_381</name>
</gene>
<reference evidence="1 2" key="2">
    <citation type="journal article" date="2013" name="Genome Announc.">
        <title>Draft Genome Sequences of Porphyromonas crevioricanis JCM 15906T and Porphyromonas cansulci JCM 13913T Isolated from a Canine Oral Cavity.</title>
        <authorList>
            <person name="Sakamoto M."/>
            <person name="Tanaka N."/>
            <person name="Shiwa Y."/>
            <person name="Yoshikawa H."/>
            <person name="Ohkuma M."/>
        </authorList>
    </citation>
    <scope>NUCLEOTIDE SEQUENCE [LARGE SCALE GENOMIC DNA]</scope>
    <source>
        <strain evidence="1 2">JCM 15906</strain>
    </source>
</reference>
<reference evidence="2" key="1">
    <citation type="journal article" date="2013" name="Genome">
        <title>Draft Genome Sequences of Porphyromonas crevioricanis JCM 15906T and Porphyromonas cansulci JCM 13913T Isolated from a Canine Oral Cavity.</title>
        <authorList>
            <person name="Sakamoto M."/>
            <person name="Tanaka N."/>
            <person name="Shiwa Y."/>
            <person name="Yoshikawa H."/>
            <person name="Ohkuma M."/>
        </authorList>
    </citation>
    <scope>NUCLEOTIDE SEQUENCE [LARGE SCALE GENOMIC DNA]</scope>
    <source>
        <strain evidence="2">JCM 15906</strain>
    </source>
</reference>
<sequence length="44" mass="5492">MLFCFYILANFLLKSRPFELRFLTFFDAEQRRFLLTREKKKILS</sequence>
<protein>
    <submittedName>
        <fullName evidence="1">Uncharacterized protein</fullName>
    </submittedName>
</protein>
<accession>S4PGG1</accession>
<evidence type="ECO:0000313" key="2">
    <source>
        <dbReference type="Proteomes" id="UP000018031"/>
    </source>
</evidence>
<dbReference type="Proteomes" id="UP000018031">
    <property type="component" value="Unassembled WGS sequence"/>
</dbReference>
<name>S4PGG1_9PORP</name>
<dbReference type="EMBL" id="BAOU01000010">
    <property type="protein sequence ID" value="GAD04689.1"/>
    <property type="molecule type" value="Genomic_DNA"/>
</dbReference>
<comment type="caution">
    <text evidence="1">The sequence shown here is derived from an EMBL/GenBank/DDBJ whole genome shotgun (WGS) entry which is preliminary data.</text>
</comment>
<organism evidence="1 2">
    <name type="scientific">Porphyromonas crevioricanis JCM 15906</name>
    <dbReference type="NCBI Taxonomy" id="1305617"/>
    <lineage>
        <taxon>Bacteria</taxon>
        <taxon>Pseudomonadati</taxon>
        <taxon>Bacteroidota</taxon>
        <taxon>Bacteroidia</taxon>
        <taxon>Bacteroidales</taxon>
        <taxon>Porphyromonadaceae</taxon>
        <taxon>Porphyromonas</taxon>
    </lineage>
</organism>
<dbReference type="AlphaFoldDB" id="S4PGG1"/>